<gene>
    <name evidence="3" type="ORF">A0U92_05030</name>
</gene>
<dbReference type="GO" id="GO:0016020">
    <property type="term" value="C:membrane"/>
    <property type="evidence" value="ECO:0007669"/>
    <property type="project" value="InterPro"/>
</dbReference>
<dbReference type="KEGG" id="aace:A0U92_05030"/>
<comment type="similarity">
    <text evidence="1 2">Belongs to the OprB family.</text>
</comment>
<dbReference type="InterPro" id="IPR052932">
    <property type="entry name" value="OprB_Porin"/>
</dbReference>
<keyword evidence="2" id="KW-0732">Signal</keyword>
<dbReference type="InterPro" id="IPR007049">
    <property type="entry name" value="Carb-sel_porin_OprB"/>
</dbReference>
<dbReference type="GO" id="GO:0015288">
    <property type="term" value="F:porin activity"/>
    <property type="evidence" value="ECO:0007669"/>
    <property type="project" value="InterPro"/>
</dbReference>
<evidence type="ECO:0000256" key="1">
    <source>
        <dbReference type="ARBA" id="ARBA00008769"/>
    </source>
</evidence>
<dbReference type="EMBL" id="CP014692">
    <property type="protein sequence ID" value="AQS84242.1"/>
    <property type="molecule type" value="Genomic_DNA"/>
</dbReference>
<organism evidence="3 4">
    <name type="scientific">Acetobacter aceti</name>
    <dbReference type="NCBI Taxonomy" id="435"/>
    <lineage>
        <taxon>Bacteria</taxon>
        <taxon>Pseudomonadati</taxon>
        <taxon>Pseudomonadota</taxon>
        <taxon>Alphaproteobacteria</taxon>
        <taxon>Acetobacterales</taxon>
        <taxon>Acetobacteraceae</taxon>
        <taxon>Acetobacter</taxon>
        <taxon>Acetobacter subgen. Acetobacter</taxon>
    </lineage>
</organism>
<name>A0A1U9KEN1_ACEAC</name>
<sequence length="487" mass="52095">MKRDVLSRLIRAVILGGLSFFRLAAPALAADNPPVTDVLPSGVPLPFPSTAPDSTPQGWDTTLLGDPSGVRSRLRAHGVRLHLQDVEELWGIASGGLSRGATYNGATIATLNLDTAPLSGWHDGLFNISAIQLRGRSATADRVGAINTLSGYDASGRNTRLFELWYGQGFWNNRLDIRLGEIDPDTEFLVSDNASLFLNADFGWPGVPSANLYGGGPSWPMSVPGIRARIIPTYPVSILVGVMDDNPTGGPFFSGQSVLDMNPSGTRFSFATGVLAMAEVDLSVDAAAFIDAPTGALPGVWKLGGFYDSGAFPDRRYDTQGHLLAASDSNGQPLMHHGNWMVYGIVDQTFWNPDGDAPKAASIFTRVMGTGGKQNSLSFGIQAGFTFHGIVPWRSDDVLGLAWGMSNSGNRAWNFNQDSLREGGDGILPLQAEHHVEVTWQAPVWNGINVQPDFQYIHHVGGGILNTSTGRRVGDAAVFGLNMTTSF</sequence>
<dbReference type="GO" id="GO:0008643">
    <property type="term" value="P:carbohydrate transport"/>
    <property type="evidence" value="ECO:0007669"/>
    <property type="project" value="InterPro"/>
</dbReference>
<feature type="signal peptide" evidence="2">
    <location>
        <begin position="1"/>
        <end position="29"/>
    </location>
</feature>
<dbReference type="PANTHER" id="PTHR37944">
    <property type="entry name" value="PORIN B"/>
    <property type="match status" value="1"/>
</dbReference>
<evidence type="ECO:0000256" key="2">
    <source>
        <dbReference type="RuleBase" id="RU363072"/>
    </source>
</evidence>
<dbReference type="STRING" id="435.A0U92_05030"/>
<dbReference type="Pfam" id="PF04966">
    <property type="entry name" value="OprB"/>
    <property type="match status" value="1"/>
</dbReference>
<proteinExistence type="inferred from homology"/>
<dbReference type="PANTHER" id="PTHR37944:SF1">
    <property type="entry name" value="PORIN B"/>
    <property type="match status" value="1"/>
</dbReference>
<dbReference type="AlphaFoldDB" id="A0A1U9KEN1"/>
<dbReference type="OrthoDB" id="177316at2"/>
<feature type="chain" id="PRO_5011828576" evidence="2">
    <location>
        <begin position="30"/>
        <end position="487"/>
    </location>
</feature>
<evidence type="ECO:0000313" key="4">
    <source>
        <dbReference type="Proteomes" id="UP000188937"/>
    </source>
</evidence>
<dbReference type="RefSeq" id="WP_077812284.1">
    <property type="nucleotide sequence ID" value="NZ_CP014692.1"/>
</dbReference>
<evidence type="ECO:0000313" key="3">
    <source>
        <dbReference type="EMBL" id="AQS84242.1"/>
    </source>
</evidence>
<protein>
    <submittedName>
        <fullName evidence="3">Porin</fullName>
    </submittedName>
</protein>
<dbReference type="Gene3D" id="2.40.160.180">
    <property type="entry name" value="Carbohydrate-selective porin OprB"/>
    <property type="match status" value="1"/>
</dbReference>
<keyword evidence="4" id="KW-1185">Reference proteome</keyword>
<reference evidence="3 4" key="1">
    <citation type="submission" date="2016-03" db="EMBL/GenBank/DDBJ databases">
        <title>Acetic acid bacteria sequencing.</title>
        <authorList>
            <person name="Brandt J."/>
            <person name="Jakob F."/>
            <person name="Vogel R.F."/>
        </authorList>
    </citation>
    <scope>NUCLEOTIDE SEQUENCE [LARGE SCALE GENOMIC DNA]</scope>
    <source>
        <strain evidence="3 4">TMW2.1153</strain>
    </source>
</reference>
<accession>A0A1U9KEN1</accession>
<dbReference type="Proteomes" id="UP000188937">
    <property type="component" value="Chromosome"/>
</dbReference>
<dbReference type="InterPro" id="IPR038673">
    <property type="entry name" value="OprB_sf"/>
</dbReference>